<comment type="similarity">
    <text evidence="2">Belongs to the PilY1 family.</text>
</comment>
<evidence type="ECO:0000259" key="8">
    <source>
        <dbReference type="Pfam" id="PF05567"/>
    </source>
</evidence>
<organism evidence="9 10">
    <name type="scientific">Pseudomonas triclosanedens</name>
    <dbReference type="NCBI Taxonomy" id="2961893"/>
    <lineage>
        <taxon>Bacteria</taxon>
        <taxon>Pseudomonadati</taxon>
        <taxon>Pseudomonadota</taxon>
        <taxon>Gammaproteobacteria</taxon>
        <taxon>Pseudomonadales</taxon>
        <taxon>Pseudomonadaceae</taxon>
        <taxon>Pseudomonas</taxon>
    </lineage>
</organism>
<sequence>MKKYGNWSSSIPGALVTLAMLTAAQSASAVNISNQPLFLTEGVSPNVLVTLDDSGSMAFAYTPDGISAQAVTSGTRNGSALRFFSATFNPMYYNPAVTYTLPKKVTYNSTTGQLTITDYSTSYTNAYYNGYKTGDGSMNLAQNYRPTYQYSSGNTSQTVANHPNSPYNTGRAAYYALYDTTLSTCGTKSIDNDGCYKLVNVSTAEQQNFANWYSFYRTRFLATASAANLAFYSLPENLRVTWQMLNTCKNIGNTSGSCQGESGTTYDNTLNDFSGRSRATFFAWLADTPTSGGTPLRSALDRAGKYIANKDLGAKGAYAQFPGTDLGTEYTCRPSYHLLMTDGLWNNDTFSVGNLDNNSTSLPDGKTYTPTAPFKDDSSSTLADLAFKYWATDARSDLANNIKAYMPYQGSNAYWDPKNDPATWQHLVNFTLGLGLTRQIVDPAWGGDTYSGDYPKLASGNKAWPYIDQSASNNEPYHVYDLWHAAINSRGEFFSVDSPNEIVEAFQSILSRISDRNTSASAVSLESAVTTAGNEAYYARFSSTDWSGELIRYDLDNNGNATLRWNARDLLQARNLSASPRTIKVNNGSGSLVDFQLSNLSAANQTALNKNIKGTTDNLGSARVAYLRGASDSQFRTRNYLLGDIIYSSPAVVGAPDRLPSLMDQAQFGLPTGNSSSAAPAGQSYAAFKTAQANRAKRIYVGANDGMLHAFDDNGQEVFAYIPTAVIANLNKLTDKSYSGTAHQFYVDGTPVVGDVFFNNAWHTILVGTLRAGGRSLFALDITDPANIQLLWEYSSTNDVDLGYSFGRPIITRLHNGQWGVIMSNGYASTGGNAGVGRAALFLFNAQTGAVIKKMTVGTNVTTDNGLSSPRAVDINGDLITDYVYAGDLRGNMWRFDLIDTSITADATTIVSPNSFRVAFGGSPLFTANNGSPQPITTAPTLVRHPTGTGYIVSFGTGKYIEDSDAAANTSQAMSMYGIWDLQTSGGAAGSTPNISRSDLVAQTFNTTVNNASFTDTNSSGGTTTTTKDIRQVSQNAVQWYVNGNPAEGVSKYGWYLDLTNGNTRQGEMVVTDPTSRASVLLATTIVPSNDPCQAGIDRWFLALDAYTGGATKFDVLDLSGNNYVTANDRYNSGVVSGVRIPGFGSPAVIGNDAYFNTETGITRIRLDYGQQAKGRQNWRRVGEE</sequence>
<evidence type="ECO:0000313" key="10">
    <source>
        <dbReference type="Proteomes" id="UP001163624"/>
    </source>
</evidence>
<evidence type="ECO:0000256" key="1">
    <source>
        <dbReference type="ARBA" id="ARBA00004561"/>
    </source>
</evidence>
<keyword evidence="7" id="KW-0732">Signal</keyword>
<dbReference type="InterPro" id="IPR008707">
    <property type="entry name" value="B-propeller_PilY1"/>
</dbReference>
<keyword evidence="4" id="KW-0479">Metal-binding</keyword>
<dbReference type="Pfam" id="PF05567">
    <property type="entry name" value="T4P_PilY1"/>
    <property type="match status" value="1"/>
</dbReference>
<name>A0ABY7A230_9PSED</name>
<evidence type="ECO:0000256" key="3">
    <source>
        <dbReference type="ARBA" id="ARBA00022558"/>
    </source>
</evidence>
<evidence type="ECO:0000256" key="2">
    <source>
        <dbReference type="ARBA" id="ARBA00008387"/>
    </source>
</evidence>
<reference evidence="9" key="1">
    <citation type="submission" date="2022-11" db="EMBL/GenBank/DDBJ databases">
        <title>Pseudomonas triclosanedens sp. nov., a triclosan degrader isolated from activated sludge.</title>
        <authorList>
            <person name="Yin Y."/>
            <person name="Lu Z."/>
        </authorList>
    </citation>
    <scope>NUCLEOTIDE SEQUENCE</scope>
    <source>
        <strain evidence="9">ZM23</strain>
    </source>
</reference>
<dbReference type="RefSeq" id="WP_254471114.1">
    <property type="nucleotide sequence ID" value="NZ_CP113432.1"/>
</dbReference>
<feature type="chain" id="PRO_5046487072" evidence="7">
    <location>
        <begin position="30"/>
        <end position="1185"/>
    </location>
</feature>
<proteinExistence type="inferred from homology"/>
<dbReference type="Proteomes" id="UP001163624">
    <property type="component" value="Chromosome"/>
</dbReference>
<evidence type="ECO:0000256" key="7">
    <source>
        <dbReference type="SAM" id="SignalP"/>
    </source>
</evidence>
<protein>
    <submittedName>
        <fullName evidence="9">PilC/PilY family type IV pilus protein</fullName>
    </submittedName>
</protein>
<feature type="signal peptide" evidence="7">
    <location>
        <begin position="1"/>
        <end position="29"/>
    </location>
</feature>
<comment type="subcellular location">
    <subcellularLocation>
        <location evidence="1">Fimbrium</location>
    </subcellularLocation>
</comment>
<keyword evidence="5" id="KW-0106">Calcium</keyword>
<keyword evidence="3" id="KW-1029">Fimbrium biogenesis</keyword>
<evidence type="ECO:0000256" key="4">
    <source>
        <dbReference type="ARBA" id="ARBA00022723"/>
    </source>
</evidence>
<dbReference type="EMBL" id="CP113432">
    <property type="protein sequence ID" value="WAI50606.1"/>
    <property type="molecule type" value="Genomic_DNA"/>
</dbReference>
<keyword evidence="6" id="KW-0281">Fimbrium</keyword>
<dbReference type="InterPro" id="IPR011047">
    <property type="entry name" value="Quinoprotein_ADH-like_sf"/>
</dbReference>
<evidence type="ECO:0000256" key="6">
    <source>
        <dbReference type="ARBA" id="ARBA00023263"/>
    </source>
</evidence>
<gene>
    <name evidence="9" type="ORF">OU419_04890</name>
</gene>
<accession>A0ABY7A230</accession>
<evidence type="ECO:0000256" key="5">
    <source>
        <dbReference type="ARBA" id="ARBA00022837"/>
    </source>
</evidence>
<feature type="domain" description="PilY1 beta-propeller" evidence="8">
    <location>
        <begin position="642"/>
        <end position="1018"/>
    </location>
</feature>
<keyword evidence="10" id="KW-1185">Reference proteome</keyword>
<dbReference type="SUPFAM" id="SSF50998">
    <property type="entry name" value="Quinoprotein alcohol dehydrogenase-like"/>
    <property type="match status" value="1"/>
</dbReference>
<evidence type="ECO:0000313" key="9">
    <source>
        <dbReference type="EMBL" id="WAI50606.1"/>
    </source>
</evidence>